<dbReference type="GO" id="GO:0016757">
    <property type="term" value="F:glycosyltransferase activity"/>
    <property type="evidence" value="ECO:0007669"/>
    <property type="project" value="TreeGrafter"/>
</dbReference>
<proteinExistence type="predicted"/>
<evidence type="ECO:0000256" key="1">
    <source>
        <dbReference type="ARBA" id="ARBA00022679"/>
    </source>
</evidence>
<accession>A0A0F3IHI2</accession>
<keyword evidence="1" id="KW-0808">Transferase</keyword>
<protein>
    <recommendedName>
        <fullName evidence="2">Glycosyltransferase subfamily 4-like N-terminal domain-containing protein</fullName>
    </recommendedName>
</protein>
<comment type="caution">
    <text evidence="3">The sequence shown here is derived from an EMBL/GenBank/DDBJ whole genome shotgun (WGS) entry which is preliminary data.</text>
</comment>
<reference evidence="4" key="1">
    <citation type="submission" date="2015-03" db="EMBL/GenBank/DDBJ databases">
        <title>Draft genome sequence of a novel methanotroph (Sn10-6) isolated from flooded ricefield rhizosphere in India.</title>
        <authorList>
            <person name="Pandit P.S."/>
            <person name="Pore S.D."/>
            <person name="Arora P."/>
            <person name="Kapse N.G."/>
            <person name="Dhakephalkar P.K."/>
            <person name="Rahalkar M.C."/>
        </authorList>
    </citation>
    <scope>NUCLEOTIDE SEQUENCE [LARGE SCALE GENOMIC DNA]</scope>
    <source>
        <strain evidence="4">Sn10-6</strain>
    </source>
</reference>
<dbReference type="InterPro" id="IPR028098">
    <property type="entry name" value="Glyco_trans_4-like_N"/>
</dbReference>
<dbReference type="AlphaFoldDB" id="A0A0F3IHI2"/>
<name>A0A0F3IHI2_9GAMM</name>
<dbReference type="Gene3D" id="3.40.50.2000">
    <property type="entry name" value="Glycogen Phosphorylase B"/>
    <property type="match status" value="1"/>
</dbReference>
<dbReference type="PANTHER" id="PTHR46401:SF2">
    <property type="entry name" value="GLYCOSYLTRANSFERASE WBBK-RELATED"/>
    <property type="match status" value="1"/>
</dbReference>
<dbReference type="Proteomes" id="UP000033684">
    <property type="component" value="Unassembled WGS sequence"/>
</dbReference>
<dbReference type="EMBL" id="LAJX01000122">
    <property type="protein sequence ID" value="KJV06250.1"/>
    <property type="molecule type" value="Genomic_DNA"/>
</dbReference>
<dbReference type="OrthoDB" id="9801609at2"/>
<evidence type="ECO:0000313" key="4">
    <source>
        <dbReference type="Proteomes" id="UP000033684"/>
    </source>
</evidence>
<gene>
    <name evidence="3" type="ORF">VZ94_12555</name>
</gene>
<sequence length="359" mass="40935">MRITFIVPSLNVTGGLRVISIYATYLSKQGHSVTVISPSAPMLRLQDQVKSLAKNRQLLKNKFDTTFFNQATYEVNIIENSNHVSTKDVPDADIVIATFWNTAEWIAEFPASKGKKVYFLQHYEIHPWLPIERVKATLRLPYRKIAVASWIADIMNKEYGDSDVAVVPNGVDPNLFFATERIKQNKPTIGFMYSKREFKGCDLAIEAFNRAQAQITDLQLVVFGPENNIEKQLPNQSQYFYRPAQDKLREIYALCDAWLFSSRTEGFGLPILEAMACHTPVIGTHCGAAPDIITRENGRLIPIDDIDAMTSCISEIVSLTPQEWLRMSTLAYETSTKWHWQHSCNLFEQNLFKFLEEAQ</sequence>
<evidence type="ECO:0000259" key="2">
    <source>
        <dbReference type="Pfam" id="PF13439"/>
    </source>
</evidence>
<dbReference type="PANTHER" id="PTHR46401">
    <property type="entry name" value="GLYCOSYLTRANSFERASE WBBK-RELATED"/>
    <property type="match status" value="1"/>
</dbReference>
<dbReference type="GO" id="GO:0009103">
    <property type="term" value="P:lipopolysaccharide biosynthetic process"/>
    <property type="evidence" value="ECO:0007669"/>
    <property type="project" value="TreeGrafter"/>
</dbReference>
<reference evidence="3 4" key="2">
    <citation type="journal article" date="2016" name="Microb. Ecol.">
        <title>Genome Characteristics of a Novel Type I Methanotroph (Sn10-6) Isolated from a Flooded Indian Rice Field.</title>
        <authorList>
            <person name="Rahalkar M.C."/>
            <person name="Pandit P.S."/>
            <person name="Dhakephalkar P.K."/>
            <person name="Pore S."/>
            <person name="Arora P."/>
            <person name="Kapse N."/>
        </authorList>
    </citation>
    <scope>NUCLEOTIDE SEQUENCE [LARGE SCALE GENOMIC DNA]</scope>
    <source>
        <strain evidence="3 4">Sn10-6</strain>
    </source>
</reference>
<dbReference type="RefSeq" id="WP_045779489.1">
    <property type="nucleotide sequence ID" value="NZ_LAJX01000122.1"/>
</dbReference>
<organism evidence="3 4">
    <name type="scientific">Methylocucumis oryzae</name>
    <dbReference type="NCBI Taxonomy" id="1632867"/>
    <lineage>
        <taxon>Bacteria</taxon>
        <taxon>Pseudomonadati</taxon>
        <taxon>Pseudomonadota</taxon>
        <taxon>Gammaproteobacteria</taxon>
        <taxon>Methylococcales</taxon>
        <taxon>Methylococcaceae</taxon>
        <taxon>Methylocucumis</taxon>
    </lineage>
</organism>
<feature type="domain" description="Glycosyltransferase subfamily 4-like N-terminal" evidence="2">
    <location>
        <begin position="14"/>
        <end position="174"/>
    </location>
</feature>
<dbReference type="SUPFAM" id="SSF53756">
    <property type="entry name" value="UDP-Glycosyltransferase/glycogen phosphorylase"/>
    <property type="match status" value="1"/>
</dbReference>
<dbReference type="Gene3D" id="3.40.50.11090">
    <property type="match status" value="1"/>
</dbReference>
<keyword evidence="4" id="KW-1185">Reference proteome</keyword>
<evidence type="ECO:0000313" key="3">
    <source>
        <dbReference type="EMBL" id="KJV06250.1"/>
    </source>
</evidence>
<dbReference type="CDD" id="cd03801">
    <property type="entry name" value="GT4_PimA-like"/>
    <property type="match status" value="1"/>
</dbReference>
<dbReference type="Pfam" id="PF13692">
    <property type="entry name" value="Glyco_trans_1_4"/>
    <property type="match status" value="1"/>
</dbReference>
<dbReference type="Pfam" id="PF13439">
    <property type="entry name" value="Glyco_transf_4"/>
    <property type="match status" value="1"/>
</dbReference>